<protein>
    <recommendedName>
        <fullName evidence="4">META domain-containing protein</fullName>
    </recommendedName>
</protein>
<proteinExistence type="predicted"/>
<accession>A0A839Z0E5</accession>
<feature type="signal peptide" evidence="1">
    <location>
        <begin position="1"/>
        <end position="18"/>
    </location>
</feature>
<evidence type="ECO:0000313" key="2">
    <source>
        <dbReference type="EMBL" id="MBB3764829.1"/>
    </source>
</evidence>
<dbReference type="Proteomes" id="UP000578569">
    <property type="component" value="Unassembled WGS sequence"/>
</dbReference>
<dbReference type="Gene3D" id="2.40.128.270">
    <property type="match status" value="1"/>
</dbReference>
<comment type="caution">
    <text evidence="2">The sequence shown here is derived from an EMBL/GenBank/DDBJ whole genome shotgun (WGS) entry which is preliminary data.</text>
</comment>
<evidence type="ECO:0000256" key="1">
    <source>
        <dbReference type="SAM" id="SignalP"/>
    </source>
</evidence>
<feature type="chain" id="PRO_5032653208" description="META domain-containing protein" evidence="1">
    <location>
        <begin position="19"/>
        <end position="146"/>
    </location>
</feature>
<dbReference type="EMBL" id="JACICF010000002">
    <property type="protein sequence ID" value="MBB3764829.1"/>
    <property type="molecule type" value="Genomic_DNA"/>
</dbReference>
<evidence type="ECO:0000313" key="3">
    <source>
        <dbReference type="Proteomes" id="UP000578569"/>
    </source>
</evidence>
<keyword evidence="3" id="KW-1185">Reference proteome</keyword>
<sequence>MKFACLPLIALLAACSQASEEPVPVANETAPEMEAEAPAPPQIEGRWEVASYRNAPLPASAAMRASASESELTVSSSCANMRWSYEQNGNMIRFTPVSGLSGGCAADPTSFENGVAQAIGDANIVMDMGGRLQLSGPGGVVDLQAL</sequence>
<name>A0A839Z0E5_9SPHN</name>
<dbReference type="PROSITE" id="PS51257">
    <property type="entry name" value="PROKAR_LIPOPROTEIN"/>
    <property type="match status" value="1"/>
</dbReference>
<dbReference type="RefSeq" id="WP_183934195.1">
    <property type="nucleotide sequence ID" value="NZ_JACICF010000002.1"/>
</dbReference>
<reference evidence="2 3" key="1">
    <citation type="submission" date="2020-08" db="EMBL/GenBank/DDBJ databases">
        <title>Genomic Encyclopedia of Type Strains, Phase IV (KMG-IV): sequencing the most valuable type-strain genomes for metagenomic binning, comparative biology and taxonomic classification.</title>
        <authorList>
            <person name="Goeker M."/>
        </authorList>
    </citation>
    <scope>NUCLEOTIDE SEQUENCE [LARGE SCALE GENOMIC DNA]</scope>
    <source>
        <strain evidence="2 3">DSM 24194</strain>
    </source>
</reference>
<gene>
    <name evidence="2" type="ORF">FHS50_001891</name>
</gene>
<dbReference type="AlphaFoldDB" id="A0A839Z0E5"/>
<keyword evidence="1" id="KW-0732">Signal</keyword>
<evidence type="ECO:0008006" key="4">
    <source>
        <dbReference type="Google" id="ProtNLM"/>
    </source>
</evidence>
<dbReference type="InterPro" id="IPR038670">
    <property type="entry name" value="HslJ-like_sf"/>
</dbReference>
<organism evidence="2 3">
    <name type="scientific">Sphingomicrobium lutaoense</name>
    <dbReference type="NCBI Taxonomy" id="515949"/>
    <lineage>
        <taxon>Bacteria</taxon>
        <taxon>Pseudomonadati</taxon>
        <taxon>Pseudomonadota</taxon>
        <taxon>Alphaproteobacteria</taxon>
        <taxon>Sphingomonadales</taxon>
        <taxon>Sphingomonadaceae</taxon>
        <taxon>Sphingomicrobium</taxon>
    </lineage>
</organism>